<dbReference type="OrthoDB" id="2020662at2759"/>
<proteinExistence type="predicted"/>
<dbReference type="GO" id="GO:0005737">
    <property type="term" value="C:cytoplasm"/>
    <property type="evidence" value="ECO:0007669"/>
    <property type="project" value="InterPro"/>
</dbReference>
<dbReference type="Gene3D" id="3.40.50.620">
    <property type="entry name" value="HUPs"/>
    <property type="match status" value="1"/>
</dbReference>
<protein>
    <submittedName>
        <fullName evidence="2">Uncharacterized protein</fullName>
    </submittedName>
</protein>
<dbReference type="PANTHER" id="PTHR23090:SF9">
    <property type="entry name" value="GLUTAMINE-DEPENDENT NAD(+) SYNTHETASE"/>
    <property type="match status" value="1"/>
</dbReference>
<comment type="caution">
    <text evidence="2">The sequence shown here is derived from an EMBL/GenBank/DDBJ whole genome shotgun (WGS) entry which is preliminary data.</text>
</comment>
<dbReference type="PANTHER" id="PTHR23090">
    <property type="entry name" value="NH 3 /GLUTAMINE-DEPENDENT NAD + SYNTHETASE"/>
    <property type="match status" value="1"/>
</dbReference>
<evidence type="ECO:0000313" key="2">
    <source>
        <dbReference type="EMBL" id="CAD6199477.1"/>
    </source>
</evidence>
<dbReference type="GO" id="GO:0003952">
    <property type="term" value="F:NAD+ synthase (glutamine-hydrolyzing) activity"/>
    <property type="evidence" value="ECO:0007669"/>
    <property type="project" value="InterPro"/>
</dbReference>
<dbReference type="EMBL" id="CAJGYM010000178">
    <property type="protein sequence ID" value="CAD6199477.1"/>
    <property type="molecule type" value="Genomic_DNA"/>
</dbReference>
<organism evidence="2 3">
    <name type="scientific">Caenorhabditis auriculariae</name>
    <dbReference type="NCBI Taxonomy" id="2777116"/>
    <lineage>
        <taxon>Eukaryota</taxon>
        <taxon>Metazoa</taxon>
        <taxon>Ecdysozoa</taxon>
        <taxon>Nematoda</taxon>
        <taxon>Chromadorea</taxon>
        <taxon>Rhabditida</taxon>
        <taxon>Rhabditina</taxon>
        <taxon>Rhabditomorpha</taxon>
        <taxon>Rhabditoidea</taxon>
        <taxon>Rhabditidae</taxon>
        <taxon>Peloderinae</taxon>
        <taxon>Caenorhabditis</taxon>
    </lineage>
</organism>
<name>A0A8S1I012_9PELO</name>
<accession>A0A8S1I012</accession>
<dbReference type="InterPro" id="IPR014729">
    <property type="entry name" value="Rossmann-like_a/b/a_fold"/>
</dbReference>
<gene>
    <name evidence="2" type="ORF">CAUJ_LOCUS15379</name>
</gene>
<keyword evidence="1" id="KW-0436">Ligase</keyword>
<dbReference type="AlphaFoldDB" id="A0A8S1I012"/>
<dbReference type="GO" id="GO:0009435">
    <property type="term" value="P:NAD+ biosynthetic process"/>
    <property type="evidence" value="ECO:0007669"/>
    <property type="project" value="InterPro"/>
</dbReference>
<dbReference type="Proteomes" id="UP000835052">
    <property type="component" value="Unassembled WGS sequence"/>
</dbReference>
<evidence type="ECO:0000256" key="1">
    <source>
        <dbReference type="ARBA" id="ARBA00022598"/>
    </source>
</evidence>
<keyword evidence="3" id="KW-1185">Reference proteome</keyword>
<evidence type="ECO:0000313" key="3">
    <source>
        <dbReference type="Proteomes" id="UP000835052"/>
    </source>
</evidence>
<reference evidence="2" key="1">
    <citation type="submission" date="2020-10" db="EMBL/GenBank/DDBJ databases">
        <authorList>
            <person name="Kikuchi T."/>
        </authorList>
    </citation>
    <scope>NUCLEOTIDE SEQUENCE</scope>
    <source>
        <strain evidence="2">NKZ352</strain>
    </source>
</reference>
<sequence length="98" mass="11806">MGQLRRPSGLGPYAMFLRLLQLWSDKYTPSQVEEKVQKFFYRYRVNRHKATVSTPAIHLEKYSPDDHRNDHRPFLYPDFSFQFERIREKVVELESKSA</sequence>
<dbReference type="GO" id="GO:0004359">
    <property type="term" value="F:glutaminase activity"/>
    <property type="evidence" value="ECO:0007669"/>
    <property type="project" value="InterPro"/>
</dbReference>
<dbReference type="InterPro" id="IPR003694">
    <property type="entry name" value="NAD_synthase"/>
</dbReference>